<accession>A0ABW4Y810</accession>
<gene>
    <name evidence="2" type="ORF">ACFSJC_10540</name>
</gene>
<dbReference type="InterPro" id="IPR036388">
    <property type="entry name" value="WH-like_DNA-bd_sf"/>
</dbReference>
<dbReference type="Gene3D" id="1.10.10.10">
    <property type="entry name" value="Winged helix-like DNA-binding domain superfamily/Winged helix DNA-binding domain"/>
    <property type="match status" value="1"/>
</dbReference>
<dbReference type="InterPro" id="IPR036390">
    <property type="entry name" value="WH_DNA-bd_sf"/>
</dbReference>
<dbReference type="SUPFAM" id="SSF46785">
    <property type="entry name" value="Winged helix' DNA-binding domain"/>
    <property type="match status" value="1"/>
</dbReference>
<dbReference type="EMBL" id="JBHUHX010000023">
    <property type="protein sequence ID" value="MFD2112276.1"/>
    <property type="molecule type" value="Genomic_DNA"/>
</dbReference>
<proteinExistence type="predicted"/>
<dbReference type="InterPro" id="IPR015102">
    <property type="entry name" value="Tscrpt_reg_HTH_FeoC"/>
</dbReference>
<reference evidence="3" key="1">
    <citation type="journal article" date="2019" name="Int. J. Syst. Evol. Microbiol.">
        <title>The Global Catalogue of Microorganisms (GCM) 10K type strain sequencing project: providing services to taxonomists for standard genome sequencing and annotation.</title>
        <authorList>
            <consortium name="The Broad Institute Genomics Platform"/>
            <consortium name="The Broad Institute Genome Sequencing Center for Infectious Disease"/>
            <person name="Wu L."/>
            <person name="Ma J."/>
        </authorList>
    </citation>
    <scope>NUCLEOTIDE SEQUENCE [LARGE SCALE GENOMIC DNA]</scope>
    <source>
        <strain evidence="3">KACC 12597</strain>
    </source>
</reference>
<evidence type="ECO:0000313" key="3">
    <source>
        <dbReference type="Proteomes" id="UP001597337"/>
    </source>
</evidence>
<dbReference type="Proteomes" id="UP001597337">
    <property type="component" value="Unassembled WGS sequence"/>
</dbReference>
<sequence length="72" mass="8114">MIVSELSRYLQDNGRAALRDLSHRFDSDPEALRGMLQTLERKGRIRKLPSNTPCSGCCSCDPASIEIYEWVG</sequence>
<keyword evidence="3" id="KW-1185">Reference proteome</keyword>
<feature type="domain" description="Transcriptional regulator HTH-type FeoC" evidence="1">
    <location>
        <begin position="3"/>
        <end position="69"/>
    </location>
</feature>
<comment type="caution">
    <text evidence="2">The sequence shown here is derived from an EMBL/GenBank/DDBJ whole genome shotgun (WGS) entry which is preliminary data.</text>
</comment>
<organism evidence="2 3">
    <name type="scientific">Thiorhodococcus fuscus</name>
    <dbReference type="NCBI Taxonomy" id="527200"/>
    <lineage>
        <taxon>Bacteria</taxon>
        <taxon>Pseudomonadati</taxon>
        <taxon>Pseudomonadota</taxon>
        <taxon>Gammaproteobacteria</taxon>
        <taxon>Chromatiales</taxon>
        <taxon>Chromatiaceae</taxon>
        <taxon>Thiorhodococcus</taxon>
    </lineage>
</organism>
<name>A0ABW4Y810_9GAMM</name>
<evidence type="ECO:0000259" key="1">
    <source>
        <dbReference type="Pfam" id="PF09012"/>
    </source>
</evidence>
<dbReference type="Pfam" id="PF09012">
    <property type="entry name" value="FeoC"/>
    <property type="match status" value="1"/>
</dbReference>
<protein>
    <submittedName>
        <fullName evidence="2">FeoC-like transcriptional regulator</fullName>
    </submittedName>
</protein>
<evidence type="ECO:0000313" key="2">
    <source>
        <dbReference type="EMBL" id="MFD2112276.1"/>
    </source>
</evidence>
<dbReference type="RefSeq" id="WP_386026425.1">
    <property type="nucleotide sequence ID" value="NZ_JBHUHX010000023.1"/>
</dbReference>